<dbReference type="SMART" id="SM00255">
    <property type="entry name" value="TIR"/>
    <property type="match status" value="1"/>
</dbReference>
<feature type="domain" description="TIR" evidence="5">
    <location>
        <begin position="4"/>
        <end position="172"/>
    </location>
</feature>
<dbReference type="PANTHER" id="PTHR11017:SF570">
    <property type="entry name" value="DISEASE RESISTANCE PROTEIN (TIR-NBS CLASS)-RELATED"/>
    <property type="match status" value="1"/>
</dbReference>
<dbReference type="GO" id="GO:0007165">
    <property type="term" value="P:signal transduction"/>
    <property type="evidence" value="ECO:0007669"/>
    <property type="project" value="InterPro"/>
</dbReference>
<dbReference type="PROSITE" id="PS50104">
    <property type="entry name" value="TIR"/>
    <property type="match status" value="1"/>
</dbReference>
<dbReference type="InterPro" id="IPR002182">
    <property type="entry name" value="NB-ARC"/>
</dbReference>
<dbReference type="Gene3D" id="3.80.10.10">
    <property type="entry name" value="Ribonuclease Inhibitor"/>
    <property type="match status" value="3"/>
</dbReference>
<dbReference type="SUPFAM" id="SSF52200">
    <property type="entry name" value="Toll/Interleukin receptor TIR domain"/>
    <property type="match status" value="1"/>
</dbReference>
<accession>A0A059CSD0</accession>
<keyword evidence="4" id="KW-0520">NAD</keyword>
<evidence type="ECO:0000313" key="6">
    <source>
        <dbReference type="EMBL" id="KCW81282.1"/>
    </source>
</evidence>
<dbReference type="Pfam" id="PF00931">
    <property type="entry name" value="NB-ARC"/>
    <property type="match status" value="1"/>
</dbReference>
<dbReference type="InParanoid" id="A0A059CSD0"/>
<dbReference type="InterPro" id="IPR044974">
    <property type="entry name" value="Disease_R_plants"/>
</dbReference>
<dbReference type="Pfam" id="PF23282">
    <property type="entry name" value="WHD_ROQ1"/>
    <property type="match status" value="1"/>
</dbReference>
<dbReference type="InterPro" id="IPR003591">
    <property type="entry name" value="Leu-rich_rpt_typical-subtyp"/>
</dbReference>
<dbReference type="EMBL" id="KK198755">
    <property type="protein sequence ID" value="KCW81282.1"/>
    <property type="molecule type" value="Genomic_DNA"/>
</dbReference>
<evidence type="ECO:0000256" key="2">
    <source>
        <dbReference type="ARBA" id="ARBA00022737"/>
    </source>
</evidence>
<dbReference type="SUPFAM" id="SSF52058">
    <property type="entry name" value="L domain-like"/>
    <property type="match status" value="2"/>
</dbReference>
<dbReference type="Gene3D" id="1.10.8.430">
    <property type="entry name" value="Helical domain of apoptotic protease-activating factors"/>
    <property type="match status" value="1"/>
</dbReference>
<keyword evidence="1" id="KW-0433">Leucine-rich repeat</keyword>
<proteinExistence type="predicted"/>
<evidence type="ECO:0000256" key="1">
    <source>
        <dbReference type="ARBA" id="ARBA00022614"/>
    </source>
</evidence>
<dbReference type="SMART" id="SM00369">
    <property type="entry name" value="LRR_TYP"/>
    <property type="match status" value="4"/>
</dbReference>
<dbReference type="Gene3D" id="3.40.50.300">
    <property type="entry name" value="P-loop containing nucleotide triphosphate hydrolases"/>
    <property type="match status" value="1"/>
</dbReference>
<dbReference type="GO" id="GO:0006952">
    <property type="term" value="P:defense response"/>
    <property type="evidence" value="ECO:0007669"/>
    <property type="project" value="UniProtKB-KW"/>
</dbReference>
<keyword evidence="3" id="KW-0611">Plant defense</keyword>
<dbReference type="InterPro" id="IPR032675">
    <property type="entry name" value="LRR_dom_sf"/>
</dbReference>
<dbReference type="InterPro" id="IPR055414">
    <property type="entry name" value="LRR_R13L4/SHOC2-like"/>
</dbReference>
<keyword evidence="2" id="KW-0677">Repeat</keyword>
<dbReference type="InterPro" id="IPR027417">
    <property type="entry name" value="P-loop_NTPase"/>
</dbReference>
<dbReference type="GO" id="GO:0051707">
    <property type="term" value="P:response to other organism"/>
    <property type="evidence" value="ECO:0007669"/>
    <property type="project" value="UniProtKB-ARBA"/>
</dbReference>
<name>A0A059CSD0_EUCGR</name>
<dbReference type="PRINTS" id="PR00364">
    <property type="entry name" value="DISEASERSIST"/>
</dbReference>
<dbReference type="InterPro" id="IPR058192">
    <property type="entry name" value="WHD_ROQ1-like"/>
</dbReference>
<dbReference type="InterPro" id="IPR042197">
    <property type="entry name" value="Apaf_helical"/>
</dbReference>
<dbReference type="AlphaFoldDB" id="A0A059CSD0"/>
<evidence type="ECO:0000259" key="5">
    <source>
        <dbReference type="PROSITE" id="PS50104"/>
    </source>
</evidence>
<dbReference type="Gene3D" id="3.40.50.10140">
    <property type="entry name" value="Toll/interleukin-1 receptor homology (TIR) domain"/>
    <property type="match status" value="1"/>
</dbReference>
<dbReference type="InterPro" id="IPR000157">
    <property type="entry name" value="TIR_dom"/>
</dbReference>
<gene>
    <name evidence="6" type="ORF">EUGRSUZ_C02654</name>
</gene>
<dbReference type="Pfam" id="PF01582">
    <property type="entry name" value="TIR"/>
    <property type="match status" value="1"/>
</dbReference>
<dbReference type="Pfam" id="PF23598">
    <property type="entry name" value="LRR_14"/>
    <property type="match status" value="1"/>
</dbReference>
<dbReference type="PANTHER" id="PTHR11017">
    <property type="entry name" value="LEUCINE-RICH REPEAT-CONTAINING PROTEIN"/>
    <property type="match status" value="1"/>
</dbReference>
<organism evidence="6">
    <name type="scientific">Eucalyptus grandis</name>
    <name type="common">Flooded gum</name>
    <dbReference type="NCBI Taxonomy" id="71139"/>
    <lineage>
        <taxon>Eukaryota</taxon>
        <taxon>Viridiplantae</taxon>
        <taxon>Streptophyta</taxon>
        <taxon>Embryophyta</taxon>
        <taxon>Tracheophyta</taxon>
        <taxon>Spermatophyta</taxon>
        <taxon>Magnoliopsida</taxon>
        <taxon>eudicotyledons</taxon>
        <taxon>Gunneridae</taxon>
        <taxon>Pentapetalae</taxon>
        <taxon>rosids</taxon>
        <taxon>malvids</taxon>
        <taxon>Myrtales</taxon>
        <taxon>Myrtaceae</taxon>
        <taxon>Myrtoideae</taxon>
        <taxon>Eucalypteae</taxon>
        <taxon>Eucalyptus</taxon>
    </lineage>
</organism>
<dbReference type="InterPro" id="IPR035897">
    <property type="entry name" value="Toll_tir_struct_dom_sf"/>
</dbReference>
<evidence type="ECO:0000256" key="3">
    <source>
        <dbReference type="ARBA" id="ARBA00022821"/>
    </source>
</evidence>
<evidence type="ECO:0000256" key="4">
    <source>
        <dbReference type="ARBA" id="ARBA00023027"/>
    </source>
</evidence>
<reference evidence="6" key="1">
    <citation type="submission" date="2013-07" db="EMBL/GenBank/DDBJ databases">
        <title>The genome of Eucalyptus grandis.</title>
        <authorList>
            <person name="Schmutz J."/>
            <person name="Hayes R."/>
            <person name="Myburg A."/>
            <person name="Tuskan G."/>
            <person name="Grattapaglia D."/>
            <person name="Rokhsar D.S."/>
        </authorList>
    </citation>
    <scope>NUCLEOTIDE SEQUENCE</scope>
    <source>
        <tissue evidence="6">Leaf extractions</tissue>
    </source>
</reference>
<protein>
    <recommendedName>
        <fullName evidence="5">TIR domain-containing protein</fullName>
    </recommendedName>
</protein>
<sequence>MSRTNYEVFLSFRGNDIRKTFLDHLYSKLEDAGIEVFKDDKNLRAGEEIKLELKEAIKRSKISIAIFSKDYASSKSCLMEVVQMWECSKSNGQTIIPIFYDISPSNVKHQAGDFERSFEKHKKDGVNSNTIEKWKEVLRNIGGLSGYVRENINGGHESQLVKEVLRRVRQVLKKDDQVVTDKLVGINLHVQEVIRKLDVYNDGQAIKVCEKDVRVIGICGMRGVGKTTLAKVVFNKLHMLFDECSFLEDIDSEGIVSSQERLIADLQKDKRAPLKSPNEGIKKIASLFSNMKVLIVLDNAQREEQIKGLAGKLTWFGSGSRIIVTTNTTNVLKSFDFGTAKDGAAREHTVGPLREPHPLQLFRQHAFQGDAPQDVSEYDSLSIDIVNTIGGLPLAIVVTASKLSVNREDIQIWRDTLEFLKENQEDKVKAVFRDSYDSLDDPTKEIFLDIACFFNGKDEKIPYYMWKSCCYYPSTGIKRLRDMHLLEDGGNNELRMHNMLRDFGRKLVKEKAFHKRCRFWNHSEALSILEDGKGNNENLLPNLRWLDWRECRLAPELRIMHLKKLVILDLSRSPVTDDLQIWSQIMEKVEELKVLNLRGCTLLHESLKFPAPINLEILILEDCSLLSKIGTSISNLVHLSSLNLRNCKEVRRLPDELRCMKSLGELLIDGTDIERIHIQKGSLNNLKKLSACDCEKLRDISTISHLRNLSSLALDGADIDGLPETFEFPQKLERLSLKNCRKLGALPTSIGKLELLELMDLSYTGITEMPESVKDLRKLKTLKMAHTYLRKFPEDIVNLENLEEIDFSCCRSLEGEVHCNISGLSSLRILRLSSSDIAGLPESICRLSHLQTLDIIDCKQLHAVPKLPSSLLSLCWGSKKMGVLNLSYLTNLKELILKDVEQPKAGWLMRLLNLKTPNIGWITTLPSLETLELSLSKVTDLPENFSALTQLRKLSLSYMKELDLSQLPSTSSLSTLCLKHCKVQEPIFSSLKYLSELELDHCDLAKINGLEHLRLLEVLKIFHCSNITNLNELRELPRLRKVECFSSALASLPELSKCIEVDICS</sequence>
<dbReference type="SUPFAM" id="SSF52540">
    <property type="entry name" value="P-loop containing nucleoside triphosphate hydrolases"/>
    <property type="match status" value="1"/>
</dbReference>
<dbReference type="Gramene" id="KCW81282">
    <property type="protein sequence ID" value="KCW81282"/>
    <property type="gene ID" value="EUGRSUZ_C02654"/>
</dbReference>
<dbReference type="FunFam" id="3.40.50.10140:FF:000007">
    <property type="entry name" value="Disease resistance protein (TIR-NBS-LRR class)"/>
    <property type="match status" value="1"/>
</dbReference>
<dbReference type="GO" id="GO:0043531">
    <property type="term" value="F:ADP binding"/>
    <property type="evidence" value="ECO:0007669"/>
    <property type="project" value="InterPro"/>
</dbReference>